<evidence type="ECO:0000313" key="2">
    <source>
        <dbReference type="EMBL" id="MBB6053527.1"/>
    </source>
</evidence>
<evidence type="ECO:0000256" key="1">
    <source>
        <dbReference type="SAM" id="Phobius"/>
    </source>
</evidence>
<keyword evidence="1" id="KW-1133">Transmembrane helix</keyword>
<organism evidence="2 3">
    <name type="scientific">Armatimonas rosea</name>
    <dbReference type="NCBI Taxonomy" id="685828"/>
    <lineage>
        <taxon>Bacteria</taxon>
        <taxon>Bacillati</taxon>
        <taxon>Armatimonadota</taxon>
        <taxon>Armatimonadia</taxon>
        <taxon>Armatimonadales</taxon>
        <taxon>Armatimonadaceae</taxon>
        <taxon>Armatimonas</taxon>
    </lineage>
</organism>
<name>A0A7W9SVC4_ARMRO</name>
<gene>
    <name evidence="2" type="ORF">HNQ39_005362</name>
</gene>
<feature type="transmembrane region" description="Helical" evidence="1">
    <location>
        <begin position="29"/>
        <end position="53"/>
    </location>
</feature>
<dbReference type="Proteomes" id="UP000520814">
    <property type="component" value="Unassembled WGS sequence"/>
</dbReference>
<evidence type="ECO:0000313" key="3">
    <source>
        <dbReference type="Proteomes" id="UP000520814"/>
    </source>
</evidence>
<proteinExistence type="predicted"/>
<keyword evidence="1" id="KW-0472">Membrane</keyword>
<feature type="transmembrane region" description="Helical" evidence="1">
    <location>
        <begin position="65"/>
        <end position="86"/>
    </location>
</feature>
<comment type="caution">
    <text evidence="2">The sequence shown here is derived from an EMBL/GenBank/DDBJ whole genome shotgun (WGS) entry which is preliminary data.</text>
</comment>
<dbReference type="AlphaFoldDB" id="A0A7W9SVC4"/>
<reference evidence="2 3" key="1">
    <citation type="submission" date="2020-08" db="EMBL/GenBank/DDBJ databases">
        <title>Genomic Encyclopedia of Type Strains, Phase IV (KMG-IV): sequencing the most valuable type-strain genomes for metagenomic binning, comparative biology and taxonomic classification.</title>
        <authorList>
            <person name="Goeker M."/>
        </authorList>
    </citation>
    <scope>NUCLEOTIDE SEQUENCE [LARGE SCALE GENOMIC DNA]</scope>
    <source>
        <strain evidence="2 3">DSM 23562</strain>
    </source>
</reference>
<keyword evidence="3" id="KW-1185">Reference proteome</keyword>
<protein>
    <submittedName>
        <fullName evidence="2">Uncharacterized protein</fullName>
    </submittedName>
</protein>
<accession>A0A7W9SVC4</accession>
<dbReference type="RefSeq" id="WP_184203618.1">
    <property type="nucleotide sequence ID" value="NZ_JACHGW010000007.1"/>
</dbReference>
<dbReference type="EMBL" id="JACHGW010000007">
    <property type="protein sequence ID" value="MBB6053527.1"/>
    <property type="molecule type" value="Genomic_DNA"/>
</dbReference>
<sequence>MSHAKGFRVSPAPTDDGVRLGNLRTKVQWLHLVALIIGVGALVFLAFAFWGITEGIAMALGHKQGLGPLLPLILATLGSWSIMYLLHDKLGILGSATAREALLPRARSLAGKEPTLARHFVEVRPVARRGAFQPDWGWLLIFPDRLEFAGERQQLTIPRPEVGGMPEREGTAGGLLPLWLNLPVRDKGTSMALLCRDSARSLSDTQRDGEALEASLRAWLQRLPDSEPAS</sequence>
<keyword evidence="1" id="KW-0812">Transmembrane</keyword>